<dbReference type="SUPFAM" id="SSF56762">
    <property type="entry name" value="HydB/Nqo4-like"/>
    <property type="match status" value="1"/>
</dbReference>
<dbReference type="GO" id="GO:0005739">
    <property type="term" value="C:mitochondrion"/>
    <property type="evidence" value="ECO:0007669"/>
    <property type="project" value="GOC"/>
</dbReference>
<dbReference type="Proteomes" id="UP001461498">
    <property type="component" value="Unassembled WGS sequence"/>
</dbReference>
<protein>
    <recommendedName>
        <fullName evidence="2">Complex I-49kD</fullName>
    </recommendedName>
    <alternativeName>
        <fullName evidence="3">NADH-ubiquinone oxidoreductase 49 kDa subunit</fullName>
    </alternativeName>
</protein>
<evidence type="ECO:0000256" key="3">
    <source>
        <dbReference type="ARBA" id="ARBA00031562"/>
    </source>
</evidence>
<dbReference type="Pfam" id="PF00346">
    <property type="entry name" value="Complex1_49kDa"/>
    <property type="match status" value="1"/>
</dbReference>
<dbReference type="EMBL" id="JAPXFL010000006">
    <property type="protein sequence ID" value="KAK9504747.1"/>
    <property type="molecule type" value="Genomic_DNA"/>
</dbReference>
<name>A0AAW1D764_9HEMI</name>
<organism evidence="5 6">
    <name type="scientific">Rhynocoris fuscipes</name>
    <dbReference type="NCBI Taxonomy" id="488301"/>
    <lineage>
        <taxon>Eukaryota</taxon>
        <taxon>Metazoa</taxon>
        <taxon>Ecdysozoa</taxon>
        <taxon>Arthropoda</taxon>
        <taxon>Hexapoda</taxon>
        <taxon>Insecta</taxon>
        <taxon>Pterygota</taxon>
        <taxon>Neoptera</taxon>
        <taxon>Paraneoptera</taxon>
        <taxon>Hemiptera</taxon>
        <taxon>Heteroptera</taxon>
        <taxon>Panheteroptera</taxon>
        <taxon>Cimicomorpha</taxon>
        <taxon>Reduviidae</taxon>
        <taxon>Harpactorinae</taxon>
        <taxon>Harpactorini</taxon>
        <taxon>Rhynocoris</taxon>
    </lineage>
</organism>
<evidence type="ECO:0000256" key="1">
    <source>
        <dbReference type="ARBA" id="ARBA00005769"/>
    </source>
</evidence>
<dbReference type="PANTHER" id="PTHR11993">
    <property type="entry name" value="NADH-UBIQUINONE OXIDOREDUCTASE 49 KDA SUBUNIT"/>
    <property type="match status" value="1"/>
</dbReference>
<evidence type="ECO:0000259" key="4">
    <source>
        <dbReference type="Pfam" id="PF00346"/>
    </source>
</evidence>
<dbReference type="InterPro" id="IPR001135">
    <property type="entry name" value="NADH_Q_OxRdtase_suD"/>
</dbReference>
<dbReference type="NCBIfam" id="NF004739">
    <property type="entry name" value="PRK06075.1"/>
    <property type="match status" value="1"/>
</dbReference>
<dbReference type="Gene3D" id="1.10.645.10">
    <property type="entry name" value="Cytochrome-c3 Hydrogenase, chain B"/>
    <property type="match status" value="1"/>
</dbReference>
<accession>A0AAW1D764</accession>
<evidence type="ECO:0000313" key="6">
    <source>
        <dbReference type="Proteomes" id="UP001461498"/>
    </source>
</evidence>
<keyword evidence="6" id="KW-1185">Reference proteome</keyword>
<dbReference type="GO" id="GO:0006120">
    <property type="term" value="P:mitochondrial electron transport, NADH to ubiquinone"/>
    <property type="evidence" value="ECO:0007669"/>
    <property type="project" value="TreeGrafter"/>
</dbReference>
<dbReference type="GO" id="GO:0016651">
    <property type="term" value="F:oxidoreductase activity, acting on NAD(P)H"/>
    <property type="evidence" value="ECO:0007669"/>
    <property type="project" value="InterPro"/>
</dbReference>
<evidence type="ECO:0000256" key="2">
    <source>
        <dbReference type="ARBA" id="ARBA00030505"/>
    </source>
</evidence>
<gene>
    <name evidence="5" type="ORF">O3M35_008939</name>
</gene>
<proteinExistence type="inferred from homology"/>
<comment type="similarity">
    <text evidence="1">Belongs to the complex I 49 kDa subunit family.</text>
</comment>
<dbReference type="PANTHER" id="PTHR11993:SF10">
    <property type="entry name" value="NADH DEHYDROGENASE [UBIQUINONE] IRON-SULFUR PROTEIN 2, MITOCHONDRIAL"/>
    <property type="match status" value="1"/>
</dbReference>
<dbReference type="GO" id="GO:0051287">
    <property type="term" value="F:NAD binding"/>
    <property type="evidence" value="ECO:0007669"/>
    <property type="project" value="InterPro"/>
</dbReference>
<evidence type="ECO:0000313" key="5">
    <source>
        <dbReference type="EMBL" id="KAK9504747.1"/>
    </source>
</evidence>
<dbReference type="InterPro" id="IPR029014">
    <property type="entry name" value="NiFe-Hase_large"/>
</dbReference>
<dbReference type="GO" id="GO:0048038">
    <property type="term" value="F:quinone binding"/>
    <property type="evidence" value="ECO:0007669"/>
    <property type="project" value="InterPro"/>
</dbReference>
<feature type="domain" description="NADH-quinone oxidoreductase subunit D" evidence="4">
    <location>
        <begin position="21"/>
        <end position="291"/>
    </location>
</feature>
<dbReference type="InterPro" id="IPR022885">
    <property type="entry name" value="NDH1_su_D/H"/>
</dbReference>
<comment type="caution">
    <text evidence="5">The sequence shown here is derived from an EMBL/GenBank/DDBJ whole genome shotgun (WGS) entry which is preliminary data.</text>
</comment>
<reference evidence="5 6" key="1">
    <citation type="submission" date="2022-12" db="EMBL/GenBank/DDBJ databases">
        <title>Chromosome-level genome assembly of true bugs.</title>
        <authorList>
            <person name="Ma L."/>
            <person name="Li H."/>
        </authorList>
    </citation>
    <scope>NUCLEOTIDE SEQUENCE [LARGE SCALE GENOMIC DNA]</scope>
    <source>
        <strain evidence="5">Lab_2022b</strain>
    </source>
</reference>
<sequence>MLCELARLTNHTLSVGSGILDVGAITPLFWFFEEREKCFEFFERVCGARMHCNYFRPGGVAQDIPIGFAEDLYDFCQKYMERLDEVEDVVTENRIWKERTIGVGVISAEQAVSHACSGVVLRASGVKWDLRINQPYDAYHLIDFDSCIGTYGDTYDRYLCRMEEMRQSCRIMVACLNQMPEGEIKTDDNKVSAPRRAEMKTSMEALIHHFKFYSHGYDVPPGATYSAVETPKGELGVYLVSDGSSKPYRCRIRSPGFTHLAVLESNAAGHFLADIVAIVGSLDAVFGEVDR</sequence>
<dbReference type="AlphaFoldDB" id="A0AAW1D764"/>